<name>A0A673ZKC9_SALTR</name>
<dbReference type="AlphaFoldDB" id="A0A673ZKC9"/>
<proteinExistence type="predicted"/>
<accession>A0A673ZKC9</accession>
<reference evidence="1" key="2">
    <citation type="submission" date="2025-09" db="UniProtKB">
        <authorList>
            <consortium name="Ensembl"/>
        </authorList>
    </citation>
    <scope>IDENTIFICATION</scope>
</reference>
<organism evidence="1 2">
    <name type="scientific">Salmo trutta</name>
    <name type="common">Brown trout</name>
    <dbReference type="NCBI Taxonomy" id="8032"/>
    <lineage>
        <taxon>Eukaryota</taxon>
        <taxon>Metazoa</taxon>
        <taxon>Chordata</taxon>
        <taxon>Craniata</taxon>
        <taxon>Vertebrata</taxon>
        <taxon>Euteleostomi</taxon>
        <taxon>Actinopterygii</taxon>
        <taxon>Neopterygii</taxon>
        <taxon>Teleostei</taxon>
        <taxon>Protacanthopterygii</taxon>
        <taxon>Salmoniformes</taxon>
        <taxon>Salmonidae</taxon>
        <taxon>Salmoninae</taxon>
        <taxon>Salmo</taxon>
    </lineage>
</organism>
<dbReference type="Ensembl" id="ENSSTUT00000049769.1">
    <property type="protein sequence ID" value="ENSSTUP00000047724.1"/>
    <property type="gene ID" value="ENSSTUG00000020047.1"/>
</dbReference>
<dbReference type="InParanoid" id="A0A673ZKC9"/>
<protein>
    <submittedName>
        <fullName evidence="1">Uncharacterized protein</fullName>
    </submittedName>
</protein>
<dbReference type="Proteomes" id="UP000472277">
    <property type="component" value="Chromosome 34"/>
</dbReference>
<dbReference type="OMA" id="MSRWISS"/>
<keyword evidence="2" id="KW-1185">Reference proteome</keyword>
<evidence type="ECO:0000313" key="1">
    <source>
        <dbReference type="Ensembl" id="ENSSTUP00000047724.1"/>
    </source>
</evidence>
<reference evidence="1" key="1">
    <citation type="submission" date="2025-08" db="UniProtKB">
        <authorList>
            <consortium name="Ensembl"/>
        </authorList>
    </citation>
    <scope>IDENTIFICATION</scope>
</reference>
<dbReference type="GeneTree" id="ENSGT00990000209492"/>
<sequence>MDSSSTNISGIIYAIVCVCLCRSRWISSWLPSWCSTSLSQLKDAEDKMLKCKTDVNASVAKCLCF</sequence>
<evidence type="ECO:0000313" key="2">
    <source>
        <dbReference type="Proteomes" id="UP000472277"/>
    </source>
</evidence>